<dbReference type="AlphaFoldDB" id="A0A645FVI0"/>
<proteinExistence type="predicted"/>
<accession>A0A645FVI0</accession>
<gene>
    <name evidence="1" type="ORF">SDC9_164893</name>
</gene>
<reference evidence="1" key="1">
    <citation type="submission" date="2019-08" db="EMBL/GenBank/DDBJ databases">
        <authorList>
            <person name="Kucharzyk K."/>
            <person name="Murdoch R.W."/>
            <person name="Higgins S."/>
            <person name="Loffler F."/>
        </authorList>
    </citation>
    <scope>NUCLEOTIDE SEQUENCE</scope>
</reference>
<evidence type="ECO:0000313" key="1">
    <source>
        <dbReference type="EMBL" id="MPN17539.1"/>
    </source>
</evidence>
<sequence length="82" mass="9066">MTHAFPLRLTARVLDREGKTVRVLAGDSITRPGHLPEGGYVIYWSGRAQNGSFAPPGVYSVEISTYIGKERYHISSADFVLE</sequence>
<evidence type="ECO:0008006" key="2">
    <source>
        <dbReference type="Google" id="ProtNLM"/>
    </source>
</evidence>
<organism evidence="1">
    <name type="scientific">bioreactor metagenome</name>
    <dbReference type="NCBI Taxonomy" id="1076179"/>
    <lineage>
        <taxon>unclassified sequences</taxon>
        <taxon>metagenomes</taxon>
        <taxon>ecological metagenomes</taxon>
    </lineage>
</organism>
<protein>
    <recommendedName>
        <fullName evidence="2">FlgD Ig-like domain-containing protein</fullName>
    </recommendedName>
</protein>
<dbReference type="EMBL" id="VSSQ01064698">
    <property type="protein sequence ID" value="MPN17539.1"/>
    <property type="molecule type" value="Genomic_DNA"/>
</dbReference>
<comment type="caution">
    <text evidence="1">The sequence shown here is derived from an EMBL/GenBank/DDBJ whole genome shotgun (WGS) entry which is preliminary data.</text>
</comment>
<name>A0A645FVI0_9ZZZZ</name>
<dbReference type="Gene3D" id="2.60.40.4070">
    <property type="match status" value="1"/>
</dbReference>